<organism evidence="13 14">
    <name type="scientific">Escherichia coli</name>
    <dbReference type="NCBI Taxonomy" id="562"/>
    <lineage>
        <taxon>Bacteria</taxon>
        <taxon>Pseudomonadati</taxon>
        <taxon>Pseudomonadota</taxon>
        <taxon>Gammaproteobacteria</taxon>
        <taxon>Enterobacterales</taxon>
        <taxon>Enterobacteriaceae</taxon>
        <taxon>Escherichia</taxon>
    </lineage>
</organism>
<dbReference type="SUPFAM" id="SSF56935">
    <property type="entry name" value="Porins"/>
    <property type="match status" value="1"/>
</dbReference>
<dbReference type="Proteomes" id="UP000254877">
    <property type="component" value="Unassembled WGS sequence"/>
</dbReference>
<keyword evidence="4" id="KW-0410">Iron transport</keyword>
<evidence type="ECO:0000256" key="9">
    <source>
        <dbReference type="ARBA" id="ARBA00023136"/>
    </source>
</evidence>
<evidence type="ECO:0000256" key="10">
    <source>
        <dbReference type="ARBA" id="ARBA00023237"/>
    </source>
</evidence>
<dbReference type="GO" id="GO:0009279">
    <property type="term" value="C:cell outer membrane"/>
    <property type="evidence" value="ECO:0007669"/>
    <property type="project" value="UniProtKB-SubCell"/>
</dbReference>
<evidence type="ECO:0000313" key="14">
    <source>
        <dbReference type="Proteomes" id="UP000254877"/>
    </source>
</evidence>
<dbReference type="AlphaFoldDB" id="A0A376LLI9"/>
<dbReference type="InterPro" id="IPR039426">
    <property type="entry name" value="TonB-dep_rcpt-like"/>
</dbReference>
<accession>A0A376LLI9</accession>
<evidence type="ECO:0000256" key="11">
    <source>
        <dbReference type="PROSITE-ProRule" id="PRU01360"/>
    </source>
</evidence>
<reference evidence="13 14" key="1">
    <citation type="submission" date="2018-06" db="EMBL/GenBank/DDBJ databases">
        <authorList>
            <consortium name="Pathogen Informatics"/>
            <person name="Doyle S."/>
        </authorList>
    </citation>
    <scope>NUCLEOTIDE SEQUENCE [LARGE SCALE GENOMIC DNA]</scope>
    <source>
        <strain evidence="13 14">NCTC7928</strain>
    </source>
</reference>
<evidence type="ECO:0000256" key="7">
    <source>
        <dbReference type="ARBA" id="ARBA00023065"/>
    </source>
</evidence>
<keyword evidence="5 11" id="KW-0812">Transmembrane</keyword>
<dbReference type="Pfam" id="PF00593">
    <property type="entry name" value="TonB_dep_Rec_b-barrel"/>
    <property type="match status" value="1"/>
</dbReference>
<dbReference type="EMBL" id="UGAB01000002">
    <property type="protein sequence ID" value="STF45148.1"/>
    <property type="molecule type" value="Genomic_DNA"/>
</dbReference>
<evidence type="ECO:0000256" key="8">
    <source>
        <dbReference type="ARBA" id="ARBA00023077"/>
    </source>
</evidence>
<keyword evidence="6" id="KW-0408">Iron</keyword>
<comment type="similarity">
    <text evidence="11">Belongs to the TonB-dependent receptor family.</text>
</comment>
<proteinExistence type="inferred from homology"/>
<evidence type="ECO:0000256" key="5">
    <source>
        <dbReference type="ARBA" id="ARBA00022692"/>
    </source>
</evidence>
<evidence type="ECO:0000256" key="4">
    <source>
        <dbReference type="ARBA" id="ARBA00022496"/>
    </source>
</evidence>
<dbReference type="PROSITE" id="PS52016">
    <property type="entry name" value="TONB_DEPENDENT_REC_3"/>
    <property type="match status" value="1"/>
</dbReference>
<name>A0A376LLI9_ECOLX</name>
<sequence length="208" mass="23380">MNLAPRYETADVTLQAATFYTHTKDMQLYSGPVGMQTLSNAGKADATGVELEAKWRFAPGWSWDINGNVIRSEFTNDSELYHGNRVPFVPRYGAGSSVNGVIDTRYGALMPRLAVNLVGPHYFDGDNQLRQGTYATLDSSLGWQATERMNISVYVDNLFDRRYRTYGYMNGSSASRRSIWVAPSVSIRELISSDYCKRDTEKVSLLHH</sequence>
<comment type="subcellular location">
    <subcellularLocation>
        <location evidence="1 11">Cell outer membrane</location>
        <topology evidence="1 11">Multi-pass membrane protein</topology>
    </subcellularLocation>
</comment>
<feature type="domain" description="TonB-dependent receptor-like beta-barrel" evidence="12">
    <location>
        <begin position="7"/>
        <end position="158"/>
    </location>
</feature>
<keyword evidence="8" id="KW-0798">TonB box</keyword>
<keyword evidence="7" id="KW-0406">Ion transport</keyword>
<evidence type="ECO:0000256" key="6">
    <source>
        <dbReference type="ARBA" id="ARBA00023004"/>
    </source>
</evidence>
<evidence type="ECO:0000256" key="2">
    <source>
        <dbReference type="ARBA" id="ARBA00022448"/>
    </source>
</evidence>
<dbReference type="PANTHER" id="PTHR32552:SF81">
    <property type="entry name" value="TONB-DEPENDENT OUTER MEMBRANE RECEPTOR"/>
    <property type="match status" value="1"/>
</dbReference>
<dbReference type="Gene3D" id="2.40.170.20">
    <property type="entry name" value="TonB-dependent receptor, beta-barrel domain"/>
    <property type="match status" value="1"/>
</dbReference>
<dbReference type="InterPro" id="IPR036942">
    <property type="entry name" value="Beta-barrel_TonB_sf"/>
</dbReference>
<keyword evidence="13" id="KW-0675">Receptor</keyword>
<evidence type="ECO:0000256" key="3">
    <source>
        <dbReference type="ARBA" id="ARBA00022452"/>
    </source>
</evidence>
<dbReference type="InterPro" id="IPR000531">
    <property type="entry name" value="Beta-barrel_TonB"/>
</dbReference>
<gene>
    <name evidence="13" type="primary">fyuA_1</name>
    <name evidence="13" type="ORF">NCTC7928_05913</name>
</gene>
<keyword evidence="9 11" id="KW-0472">Membrane</keyword>
<keyword evidence="3 11" id="KW-1134">Transmembrane beta strand</keyword>
<evidence type="ECO:0000313" key="13">
    <source>
        <dbReference type="EMBL" id="STF45148.1"/>
    </source>
</evidence>
<protein>
    <submittedName>
        <fullName evidence="13">Pesticin/yersiniabactin TonB-dependent receptor</fullName>
    </submittedName>
</protein>
<dbReference type="GO" id="GO:0006826">
    <property type="term" value="P:iron ion transport"/>
    <property type="evidence" value="ECO:0007669"/>
    <property type="project" value="UniProtKB-KW"/>
</dbReference>
<evidence type="ECO:0000256" key="1">
    <source>
        <dbReference type="ARBA" id="ARBA00004571"/>
    </source>
</evidence>
<evidence type="ECO:0000259" key="12">
    <source>
        <dbReference type="Pfam" id="PF00593"/>
    </source>
</evidence>
<keyword evidence="2 11" id="KW-0813">Transport</keyword>
<keyword evidence="10 11" id="KW-0998">Cell outer membrane</keyword>
<dbReference type="PANTHER" id="PTHR32552">
    <property type="entry name" value="FERRICHROME IRON RECEPTOR-RELATED"/>
    <property type="match status" value="1"/>
</dbReference>